<organism evidence="3 4">
    <name type="scientific">Chthoniobacter flavus Ellin428</name>
    <dbReference type="NCBI Taxonomy" id="497964"/>
    <lineage>
        <taxon>Bacteria</taxon>
        <taxon>Pseudomonadati</taxon>
        <taxon>Verrucomicrobiota</taxon>
        <taxon>Spartobacteria</taxon>
        <taxon>Chthoniobacterales</taxon>
        <taxon>Chthoniobacteraceae</taxon>
        <taxon>Chthoniobacter</taxon>
    </lineage>
</organism>
<reference evidence="3 4" key="1">
    <citation type="journal article" date="2011" name="J. Bacteriol.">
        <title>Genome sequence of Chthoniobacter flavus Ellin428, an aerobic heterotrophic soil bacterium.</title>
        <authorList>
            <person name="Kant R."/>
            <person name="van Passel M.W."/>
            <person name="Palva A."/>
            <person name="Lucas S."/>
            <person name="Lapidus A."/>
            <person name="Glavina Del Rio T."/>
            <person name="Dalin E."/>
            <person name="Tice H."/>
            <person name="Bruce D."/>
            <person name="Goodwin L."/>
            <person name="Pitluck S."/>
            <person name="Larimer F.W."/>
            <person name="Land M.L."/>
            <person name="Hauser L."/>
            <person name="Sangwan P."/>
            <person name="de Vos W.M."/>
            <person name="Janssen P.H."/>
            <person name="Smidt H."/>
        </authorList>
    </citation>
    <scope>NUCLEOTIDE SEQUENCE [LARGE SCALE GENOMIC DNA]</scope>
    <source>
        <strain evidence="3 4">Ellin428</strain>
    </source>
</reference>
<comment type="caution">
    <text evidence="3">The sequence shown here is derived from an EMBL/GenBank/DDBJ whole genome shotgun (WGS) entry which is preliminary data.</text>
</comment>
<dbReference type="InParanoid" id="B4DA70"/>
<dbReference type="AlphaFoldDB" id="B4DA70"/>
<protein>
    <submittedName>
        <fullName evidence="3">Uncharacterized protein</fullName>
    </submittedName>
</protein>
<gene>
    <name evidence="3" type="ORF">CfE428DRAFT_5810</name>
</gene>
<keyword evidence="2" id="KW-0732">Signal</keyword>
<dbReference type="STRING" id="497964.CfE428DRAFT_5810"/>
<evidence type="ECO:0000313" key="4">
    <source>
        <dbReference type="Proteomes" id="UP000005824"/>
    </source>
</evidence>
<dbReference type="EMBL" id="ABVL01000029">
    <property type="protein sequence ID" value="EDY16697.1"/>
    <property type="molecule type" value="Genomic_DNA"/>
</dbReference>
<evidence type="ECO:0000256" key="2">
    <source>
        <dbReference type="SAM" id="SignalP"/>
    </source>
</evidence>
<evidence type="ECO:0000256" key="1">
    <source>
        <dbReference type="SAM" id="Phobius"/>
    </source>
</evidence>
<dbReference type="RefSeq" id="WP_006983131.1">
    <property type="nucleotide sequence ID" value="NZ_ABVL01000029.1"/>
</dbReference>
<keyword evidence="4" id="KW-1185">Reference proteome</keyword>
<keyword evidence="1" id="KW-1133">Transmembrane helix</keyword>
<name>B4DA70_9BACT</name>
<evidence type="ECO:0000313" key="3">
    <source>
        <dbReference type="EMBL" id="EDY16697.1"/>
    </source>
</evidence>
<accession>B4DA70</accession>
<sequence>MISLLLFVLLSLSGPFSRAIAAGDGGFLGGNLPSWLPFVAIPSQEISHGTTAGYHTLSLSNGIHTNPAWLSTLNSQLSTFAPLLANDLPDPSPKDFMIWLGCGLLLVTIAGAVLWTWNQAREAFGRKPTGDEEIAEIKRKMVTSEALDLRLHGVATKEELQAAEMRIEHALHSQFQSLDQKRSVSIGNLHEKVETTADGLRHEVNQVRTMIAEMPGKIAEIMRVGRSR</sequence>
<keyword evidence="1" id="KW-0472">Membrane</keyword>
<dbReference type="Proteomes" id="UP000005824">
    <property type="component" value="Unassembled WGS sequence"/>
</dbReference>
<proteinExistence type="predicted"/>
<keyword evidence="1" id="KW-0812">Transmembrane</keyword>
<feature type="transmembrane region" description="Helical" evidence="1">
    <location>
        <begin position="96"/>
        <end position="117"/>
    </location>
</feature>
<feature type="signal peptide" evidence="2">
    <location>
        <begin position="1"/>
        <end position="21"/>
    </location>
</feature>
<feature type="chain" id="PRO_5002803357" evidence="2">
    <location>
        <begin position="22"/>
        <end position="228"/>
    </location>
</feature>